<accession>K0R6K5</accession>
<proteinExistence type="predicted"/>
<keyword evidence="3" id="KW-1185">Reference proteome</keyword>
<dbReference type="AlphaFoldDB" id="K0R6K5"/>
<dbReference type="eggNOG" id="ENOG502RWG9">
    <property type="taxonomic scope" value="Eukaryota"/>
</dbReference>
<dbReference type="Proteomes" id="UP000266841">
    <property type="component" value="Unassembled WGS sequence"/>
</dbReference>
<comment type="caution">
    <text evidence="2">The sequence shown here is derived from an EMBL/GenBank/DDBJ whole genome shotgun (WGS) entry which is preliminary data.</text>
</comment>
<organism evidence="2 3">
    <name type="scientific">Thalassiosira oceanica</name>
    <name type="common">Marine diatom</name>
    <dbReference type="NCBI Taxonomy" id="159749"/>
    <lineage>
        <taxon>Eukaryota</taxon>
        <taxon>Sar</taxon>
        <taxon>Stramenopiles</taxon>
        <taxon>Ochrophyta</taxon>
        <taxon>Bacillariophyta</taxon>
        <taxon>Coscinodiscophyceae</taxon>
        <taxon>Thalassiosirophycidae</taxon>
        <taxon>Thalassiosirales</taxon>
        <taxon>Thalassiosiraceae</taxon>
        <taxon>Thalassiosira</taxon>
    </lineage>
</organism>
<dbReference type="OrthoDB" id="46372at2759"/>
<feature type="transmembrane region" description="Helical" evidence="1">
    <location>
        <begin position="9"/>
        <end position="27"/>
    </location>
</feature>
<sequence>MINVTHRRLLLAILFISINLIILPSRITKSGFEAGSSSGSDGGDSLAFAANTIRAGRGAPWTDSYEPRQTKVRNVRVSFRLHDVENEPRPDKFLSVDSFFCRQNRTDLPAVLQTNGNGRLFDFTTTVSTDLRLVFMGDSLGHQFCQGFEAAVLGRGHEHKRTVHKKYNVGRKVFDCLVSSAPVRGGGAVAFWRYTKMLQRKTWAKITPCYSNERLWGENFLMEILDHKFADEPEGREITVNQFDAAIVRIPHGWMTAEEITKERLVEVVTFAQNLLGVRVVVFTTVGLDNNAIGAEEWAGIEKINEYVHEIASNFKPTSVDGVQWIMVQEWSRFTSAILRENGLSMGYNTSSNDFFFERLVGGETSWAQSVPMVCANRPKDNLHSECRRNKISPDGIHWCVETLGPRFTASIACLLGCVYNERPPDRTTHRGVSRLKKCEHDCNEQFMSLNRISDKYIGNGLTLHSTSSSAI</sequence>
<reference evidence="2 3" key="1">
    <citation type="journal article" date="2012" name="Genome Biol.">
        <title>Genome and low-iron response of an oceanic diatom adapted to chronic iron limitation.</title>
        <authorList>
            <person name="Lommer M."/>
            <person name="Specht M."/>
            <person name="Roy A.S."/>
            <person name="Kraemer L."/>
            <person name="Andreson R."/>
            <person name="Gutowska M.A."/>
            <person name="Wolf J."/>
            <person name="Bergner S.V."/>
            <person name="Schilhabel M.B."/>
            <person name="Klostermeier U.C."/>
            <person name="Beiko R.G."/>
            <person name="Rosenstiel P."/>
            <person name="Hippler M."/>
            <person name="Laroche J."/>
        </authorList>
    </citation>
    <scope>NUCLEOTIDE SEQUENCE [LARGE SCALE GENOMIC DNA]</scope>
    <source>
        <strain evidence="2 3">CCMP1005</strain>
    </source>
</reference>
<protein>
    <submittedName>
        <fullName evidence="2">Uncharacterized protein</fullName>
    </submittedName>
</protein>
<evidence type="ECO:0000256" key="1">
    <source>
        <dbReference type="SAM" id="Phobius"/>
    </source>
</evidence>
<dbReference type="EMBL" id="AGNL01045204">
    <property type="protein sequence ID" value="EJK49003.1"/>
    <property type="molecule type" value="Genomic_DNA"/>
</dbReference>
<dbReference type="OMA" id="IHWCVET"/>
<keyword evidence="1" id="KW-0472">Membrane</keyword>
<evidence type="ECO:0000313" key="2">
    <source>
        <dbReference type="EMBL" id="EJK49003.1"/>
    </source>
</evidence>
<evidence type="ECO:0000313" key="3">
    <source>
        <dbReference type="Proteomes" id="UP000266841"/>
    </source>
</evidence>
<keyword evidence="1" id="KW-1133">Transmembrane helix</keyword>
<name>K0R6K5_THAOC</name>
<gene>
    <name evidence="2" type="ORF">THAOC_32159</name>
</gene>
<keyword evidence="1" id="KW-0812">Transmembrane</keyword>